<dbReference type="AlphaFoldDB" id="A0A0F6W4R4"/>
<protein>
    <submittedName>
        <fullName evidence="1">Uncharacterized protein</fullName>
    </submittedName>
</protein>
<dbReference type="RefSeq" id="WP_053234637.1">
    <property type="nucleotide sequence ID" value="NZ_CP011125.1"/>
</dbReference>
<dbReference type="STRING" id="927083.DB32_004516"/>
<dbReference type="Pfam" id="PF03692">
    <property type="entry name" value="CxxCxxCC"/>
    <property type="match status" value="1"/>
</dbReference>
<evidence type="ECO:0000313" key="1">
    <source>
        <dbReference type="EMBL" id="AKF07367.1"/>
    </source>
</evidence>
<organism evidence="1 2">
    <name type="scientific">Sandaracinus amylolyticus</name>
    <dbReference type="NCBI Taxonomy" id="927083"/>
    <lineage>
        <taxon>Bacteria</taxon>
        <taxon>Pseudomonadati</taxon>
        <taxon>Myxococcota</taxon>
        <taxon>Polyangia</taxon>
        <taxon>Polyangiales</taxon>
        <taxon>Sandaracinaceae</taxon>
        <taxon>Sandaracinus</taxon>
    </lineage>
</organism>
<proteinExistence type="predicted"/>
<dbReference type="KEGG" id="samy:DB32_004516"/>
<dbReference type="EMBL" id="CP011125">
    <property type="protein sequence ID" value="AKF07367.1"/>
    <property type="molecule type" value="Genomic_DNA"/>
</dbReference>
<evidence type="ECO:0000313" key="2">
    <source>
        <dbReference type="Proteomes" id="UP000034883"/>
    </source>
</evidence>
<dbReference type="Proteomes" id="UP000034883">
    <property type="component" value="Chromosome"/>
</dbReference>
<name>A0A0F6W4R4_9BACT</name>
<dbReference type="InterPro" id="IPR005358">
    <property type="entry name" value="Puta_zinc/iron-chelating_dom"/>
</dbReference>
<accession>A0A0F6W4R4</accession>
<gene>
    <name evidence="1" type="ORF">DB32_004516</name>
</gene>
<keyword evidence="2" id="KW-1185">Reference proteome</keyword>
<dbReference type="OrthoDB" id="196483at2"/>
<sequence>MRAVTHRYEDPLDRVWITCAERIGLRVVRLEGAYATTDGRGTLAIATPPELDADDSLAQMIFHELCHSLVQGPESFEQPDWGLDNESDRDVVREHACLRLQALLTRPLGLAGVLAPTTDFRLFWDALGPDPLAPQDDPSVPLARLASVRSTQRPWAPHLLEALHATAAIAHATAAHGAHAPGSSWSRVEPARPRHPTTELPLAAAGTPGEHETCGTCAWAARHGTGRRCLQAERPTRASSSACERWELATLDCQACGACCREAFDTLLLHGRERVARRHPELVVVRDDVLEIPRPGGRCPALEGDGSERARYACRVYDDRPRTCRDFTVGSANCLLARRRVGLAR</sequence>
<reference evidence="1 2" key="1">
    <citation type="submission" date="2015-03" db="EMBL/GenBank/DDBJ databases">
        <title>Genome assembly of Sandaracinus amylolyticus DSM 53668.</title>
        <authorList>
            <person name="Sharma G."/>
            <person name="Subramanian S."/>
        </authorList>
    </citation>
    <scope>NUCLEOTIDE SEQUENCE [LARGE SCALE GENOMIC DNA]</scope>
    <source>
        <strain evidence="1 2">DSM 53668</strain>
    </source>
</reference>